<evidence type="ECO:0000259" key="2">
    <source>
        <dbReference type="Pfam" id="PF12866"/>
    </source>
</evidence>
<dbReference type="Pfam" id="PF12866">
    <property type="entry name" value="DUF3823"/>
    <property type="match status" value="1"/>
</dbReference>
<keyword evidence="1" id="KW-0732">Signal</keyword>
<sequence>MKTIKQLLFIVLTGLMASSCQLDNFNGPDAQVYGAIVDAETGELVAQEIGTSGDAPSIQVIEYGYAIRKVQKWKIKINGEYQNDLVFSGVYDIIMNDGNYLKLDTLKAYPIHSGSNRLDFKVIPNIRIKESNVEKVDNQIVATCKLEYGHDTGKAEKLALFIQSDQYPSYSFNLSHVESNIEEDNVCFANNDANETKVFSLTLDLTSEEGQKLKKGKKYFARIGALPKDLGEGIQAKYNYSPVFEIQL</sequence>
<dbReference type="Pfam" id="PF18003">
    <property type="entry name" value="DUF3823_C"/>
    <property type="match status" value="1"/>
</dbReference>
<protein>
    <submittedName>
        <fullName evidence="4">DUF3823 domain-containing protein</fullName>
    </submittedName>
</protein>
<organism evidence="4 5">
    <name type="scientific">Bacteroides gallinaceum</name>
    <dbReference type="NCBI Taxonomy" id="1462571"/>
    <lineage>
        <taxon>Bacteria</taxon>
        <taxon>Pseudomonadati</taxon>
        <taxon>Bacteroidota</taxon>
        <taxon>Bacteroidia</taxon>
        <taxon>Bacteroidales</taxon>
        <taxon>Bacteroidaceae</taxon>
        <taxon>Bacteroides</taxon>
    </lineage>
</organism>
<name>A0ABT7X7N8_9BACE</name>
<feature type="domain" description="DUF3823" evidence="3">
    <location>
        <begin position="126"/>
        <end position="243"/>
    </location>
</feature>
<dbReference type="InterPro" id="IPR041186">
    <property type="entry name" value="DUF3823_C"/>
</dbReference>
<feature type="domain" description="DUF3823" evidence="2">
    <location>
        <begin position="31"/>
        <end position="122"/>
    </location>
</feature>
<reference evidence="4" key="2">
    <citation type="submission" date="2024-05" db="EMBL/GenBank/DDBJ databases">
        <title>Identification and characterization of horizontal gene transfer across gut microbiota members of farm animals based on homology search.</title>
        <authorList>
            <person name="Schwarzerova J."/>
            <person name="Nykrynova M."/>
            <person name="Jureckova K."/>
            <person name="Cejkova D."/>
            <person name="Rychlik I."/>
        </authorList>
    </citation>
    <scope>NUCLEOTIDE SEQUENCE</scope>
    <source>
        <strain evidence="4">84_SSukc20</strain>
    </source>
</reference>
<dbReference type="InterPro" id="IPR024278">
    <property type="entry name" value="DUF3823_N"/>
</dbReference>
<proteinExistence type="predicted"/>
<reference evidence="4" key="1">
    <citation type="submission" date="2023-06" db="EMBL/GenBank/DDBJ databases">
        <authorList>
            <person name="Zeman M."/>
            <person name="Kubasova T."/>
            <person name="Jahodarova E."/>
            <person name="Nykrynova M."/>
            <person name="Rychlik I."/>
        </authorList>
    </citation>
    <scope>NUCLEOTIDE SEQUENCE</scope>
    <source>
        <strain evidence="4">84_SSukc20</strain>
    </source>
</reference>
<dbReference type="Gene3D" id="2.60.40.1120">
    <property type="entry name" value="Carboxypeptidase-like, regulatory domain"/>
    <property type="match status" value="1"/>
</dbReference>
<dbReference type="Gene3D" id="2.60.40.2060">
    <property type="match status" value="1"/>
</dbReference>
<dbReference type="Proteomes" id="UP001167871">
    <property type="component" value="Unassembled WGS sequence"/>
</dbReference>
<evidence type="ECO:0000259" key="3">
    <source>
        <dbReference type="Pfam" id="PF18003"/>
    </source>
</evidence>
<evidence type="ECO:0000313" key="5">
    <source>
        <dbReference type="Proteomes" id="UP001167871"/>
    </source>
</evidence>
<gene>
    <name evidence="4" type="ORF">QVO10_11960</name>
</gene>
<evidence type="ECO:0000256" key="1">
    <source>
        <dbReference type="SAM" id="SignalP"/>
    </source>
</evidence>
<dbReference type="RefSeq" id="WP_301640368.1">
    <property type="nucleotide sequence ID" value="NZ_JAUEII010000027.1"/>
</dbReference>
<keyword evidence="5" id="KW-1185">Reference proteome</keyword>
<evidence type="ECO:0000313" key="4">
    <source>
        <dbReference type="EMBL" id="MDN0050093.1"/>
    </source>
</evidence>
<feature type="signal peptide" evidence="1">
    <location>
        <begin position="1"/>
        <end position="22"/>
    </location>
</feature>
<comment type="caution">
    <text evidence="4">The sequence shown here is derived from an EMBL/GenBank/DDBJ whole genome shotgun (WGS) entry which is preliminary data.</text>
</comment>
<accession>A0ABT7X7N8</accession>
<feature type="chain" id="PRO_5046351834" evidence="1">
    <location>
        <begin position="23"/>
        <end position="248"/>
    </location>
</feature>
<dbReference type="PROSITE" id="PS51257">
    <property type="entry name" value="PROKAR_LIPOPROTEIN"/>
    <property type="match status" value="1"/>
</dbReference>
<dbReference type="EMBL" id="JAUEII010000027">
    <property type="protein sequence ID" value="MDN0050093.1"/>
    <property type="molecule type" value="Genomic_DNA"/>
</dbReference>